<dbReference type="Pfam" id="PF00400">
    <property type="entry name" value="WD40"/>
    <property type="match status" value="2"/>
</dbReference>
<evidence type="ECO:0000256" key="2">
    <source>
        <dbReference type="ARBA" id="ARBA00022737"/>
    </source>
</evidence>
<keyword evidence="1 3" id="KW-0853">WD repeat</keyword>
<gene>
    <name evidence="4" type="ORF">GBAR_LOCUS23989</name>
</gene>
<sequence>MEGLASAVPKPSPEPFYTIRPHAGDVTSVEYLDIGTTGGLASGTGSGQLSVWRLSDKRQMWTQSCPAGITSVTRLGNTSDSLSVQLKGGVVTLWSIQTGKPGSSVTVENPSFCRISHFSSLVTTGQDSGGVFSSECFAVADRNYGRVNMYDGKTRKLVQTLSAENVKSRGMCMCVRAWCDGSTGIPLVLAGFDDGSLLLWDVRRPSAEMTSLKLFPEPVMCLALDGEGRSGVCGSPGNSLEVFSLSPEKSVIGKRFGVELKNPGVADVAVRGDCKIMASGGWDGRIRVFGWKKGKPLAILNYHSSVVHCVSFAGRRAVSEDSNLMICGSKDSRISLWKLY</sequence>
<dbReference type="AlphaFoldDB" id="A0AA35X893"/>
<evidence type="ECO:0000256" key="1">
    <source>
        <dbReference type="ARBA" id="ARBA00022574"/>
    </source>
</evidence>
<protein>
    <submittedName>
        <fullName evidence="4">Guanine nucleotide-binding protein subunit beta-like protein 1</fullName>
    </submittedName>
</protein>
<dbReference type="SUPFAM" id="SSF50978">
    <property type="entry name" value="WD40 repeat-like"/>
    <property type="match status" value="1"/>
</dbReference>
<dbReference type="PANTHER" id="PTHR19854">
    <property type="entry name" value="TRANSDUCIN BETA-LIKE 3"/>
    <property type="match status" value="1"/>
</dbReference>
<keyword evidence="5" id="KW-1185">Reference proteome</keyword>
<dbReference type="PROSITE" id="PS50294">
    <property type="entry name" value="WD_REPEATS_REGION"/>
    <property type="match status" value="1"/>
</dbReference>
<evidence type="ECO:0000313" key="5">
    <source>
        <dbReference type="Proteomes" id="UP001174909"/>
    </source>
</evidence>
<dbReference type="Proteomes" id="UP001174909">
    <property type="component" value="Unassembled WGS sequence"/>
</dbReference>
<feature type="repeat" description="WD" evidence="3">
    <location>
        <begin position="300"/>
        <end position="340"/>
    </location>
</feature>
<comment type="caution">
    <text evidence="4">The sequence shown here is derived from an EMBL/GenBank/DDBJ whole genome shotgun (WGS) entry which is preliminary data.</text>
</comment>
<accession>A0AA35X893</accession>
<dbReference type="PROSITE" id="PS50082">
    <property type="entry name" value="WD_REPEATS_2"/>
    <property type="match status" value="1"/>
</dbReference>
<reference evidence="4" key="1">
    <citation type="submission" date="2023-03" db="EMBL/GenBank/DDBJ databases">
        <authorList>
            <person name="Steffen K."/>
            <person name="Cardenas P."/>
        </authorList>
    </citation>
    <scope>NUCLEOTIDE SEQUENCE</scope>
</reference>
<dbReference type="Gene3D" id="2.130.10.10">
    <property type="entry name" value="YVTN repeat-like/Quinoprotein amine dehydrogenase"/>
    <property type="match status" value="2"/>
</dbReference>
<keyword evidence="2" id="KW-0677">Repeat</keyword>
<dbReference type="SMART" id="SM00320">
    <property type="entry name" value="WD40"/>
    <property type="match status" value="5"/>
</dbReference>
<dbReference type="InterPro" id="IPR001680">
    <property type="entry name" value="WD40_rpt"/>
</dbReference>
<proteinExistence type="predicted"/>
<organism evidence="4 5">
    <name type="scientific">Geodia barretti</name>
    <name type="common">Barrett's horny sponge</name>
    <dbReference type="NCBI Taxonomy" id="519541"/>
    <lineage>
        <taxon>Eukaryota</taxon>
        <taxon>Metazoa</taxon>
        <taxon>Porifera</taxon>
        <taxon>Demospongiae</taxon>
        <taxon>Heteroscleromorpha</taxon>
        <taxon>Tetractinellida</taxon>
        <taxon>Astrophorina</taxon>
        <taxon>Geodiidae</taxon>
        <taxon>Geodia</taxon>
    </lineage>
</organism>
<evidence type="ECO:0000313" key="4">
    <source>
        <dbReference type="EMBL" id="CAI8043241.1"/>
    </source>
</evidence>
<dbReference type="PANTHER" id="PTHR19854:SF1">
    <property type="entry name" value="GUANINE NUCLEOTIDE-BINDING PROTEIN SUBUNIT BETA-LIKE PROTEIN 1"/>
    <property type="match status" value="1"/>
</dbReference>
<name>A0AA35X893_GEOBA</name>
<dbReference type="InterPro" id="IPR015943">
    <property type="entry name" value="WD40/YVTN_repeat-like_dom_sf"/>
</dbReference>
<evidence type="ECO:0000256" key="3">
    <source>
        <dbReference type="PROSITE-ProRule" id="PRU00221"/>
    </source>
</evidence>
<dbReference type="InterPro" id="IPR036322">
    <property type="entry name" value="WD40_repeat_dom_sf"/>
</dbReference>
<dbReference type="EMBL" id="CASHTH010003314">
    <property type="protein sequence ID" value="CAI8043241.1"/>
    <property type="molecule type" value="Genomic_DNA"/>
</dbReference>